<dbReference type="EMBL" id="QKWW01000074">
    <property type="protein sequence ID" value="PZT53283.1"/>
    <property type="molecule type" value="Genomic_DNA"/>
</dbReference>
<dbReference type="Gene3D" id="3.40.630.30">
    <property type="match status" value="1"/>
</dbReference>
<reference evidence="3 4" key="1">
    <citation type="submission" date="2018-06" db="EMBL/GenBank/DDBJ databases">
        <title>Isolation of heavy metals resistant Paenibacillus silvae NC2 from Gold-Copper mine in ZiJin, China.</title>
        <authorList>
            <person name="Xu J."/>
            <person name="Mazhar H.S."/>
            <person name="Rensing C."/>
        </authorList>
    </citation>
    <scope>NUCLEOTIDE SEQUENCE [LARGE SCALE GENOMIC DNA]</scope>
    <source>
        <strain evidence="3 4">NC2</strain>
    </source>
</reference>
<dbReference type="InterPro" id="IPR016181">
    <property type="entry name" value="Acyl_CoA_acyltransferase"/>
</dbReference>
<dbReference type="SUPFAM" id="SSF55729">
    <property type="entry name" value="Acyl-CoA N-acyltransferases (Nat)"/>
    <property type="match status" value="1"/>
</dbReference>
<name>A0A2W6Q7N8_9BACL</name>
<dbReference type="GO" id="GO:0008080">
    <property type="term" value="F:N-acetyltransferase activity"/>
    <property type="evidence" value="ECO:0007669"/>
    <property type="project" value="InterPro"/>
</dbReference>
<dbReference type="CDD" id="cd04301">
    <property type="entry name" value="NAT_SF"/>
    <property type="match status" value="1"/>
</dbReference>
<gene>
    <name evidence="3" type="ORF">DN757_23515</name>
</gene>
<dbReference type="InterPro" id="IPR000182">
    <property type="entry name" value="GNAT_dom"/>
</dbReference>
<keyword evidence="1 3" id="KW-0808">Transferase</keyword>
<evidence type="ECO:0000256" key="1">
    <source>
        <dbReference type="ARBA" id="ARBA00022679"/>
    </source>
</evidence>
<dbReference type="InterPro" id="IPR050769">
    <property type="entry name" value="NAT_camello-type"/>
</dbReference>
<sequence length="145" mass="16706">MDIKIREVRESDYSEIVSIWNNDLGSPNVNLDNISERITRMKKDENYKIFVALFENNVAGCISVVQTMALEYEVGYLKINGLAVRGDFQKKGIGSKLLKHAEDYALEKGLSYLILNTGFQRTEAHHFYESKGYDKLSYCFTKKVY</sequence>
<dbReference type="PROSITE" id="PS51186">
    <property type="entry name" value="GNAT"/>
    <property type="match status" value="1"/>
</dbReference>
<dbReference type="PANTHER" id="PTHR13947:SF37">
    <property type="entry name" value="LD18367P"/>
    <property type="match status" value="1"/>
</dbReference>
<evidence type="ECO:0000313" key="3">
    <source>
        <dbReference type="EMBL" id="PZT53283.1"/>
    </source>
</evidence>
<protein>
    <submittedName>
        <fullName evidence="3">GNAT family N-acetyltransferase</fullName>
    </submittedName>
</protein>
<comment type="caution">
    <text evidence="3">The sequence shown here is derived from an EMBL/GenBank/DDBJ whole genome shotgun (WGS) entry which is preliminary data.</text>
</comment>
<dbReference type="AlphaFoldDB" id="A0A2W6Q7N8"/>
<organism evidence="3 4">
    <name type="scientific">Paenibacillus silvae</name>
    <dbReference type="NCBI Taxonomy" id="1325358"/>
    <lineage>
        <taxon>Bacteria</taxon>
        <taxon>Bacillati</taxon>
        <taxon>Bacillota</taxon>
        <taxon>Bacilli</taxon>
        <taxon>Bacillales</taxon>
        <taxon>Paenibacillaceae</taxon>
        <taxon>Paenibacillus</taxon>
    </lineage>
</organism>
<feature type="domain" description="N-acetyltransferase" evidence="2">
    <location>
        <begin position="3"/>
        <end position="145"/>
    </location>
</feature>
<dbReference type="Pfam" id="PF00583">
    <property type="entry name" value="Acetyltransf_1"/>
    <property type="match status" value="1"/>
</dbReference>
<evidence type="ECO:0000259" key="2">
    <source>
        <dbReference type="PROSITE" id="PS51186"/>
    </source>
</evidence>
<dbReference type="Proteomes" id="UP000249204">
    <property type="component" value="Unassembled WGS sequence"/>
</dbReference>
<proteinExistence type="predicted"/>
<accession>A0A2W6Q7N8</accession>
<evidence type="ECO:0000313" key="4">
    <source>
        <dbReference type="Proteomes" id="UP000249204"/>
    </source>
</evidence>
<dbReference type="PANTHER" id="PTHR13947">
    <property type="entry name" value="GNAT FAMILY N-ACETYLTRANSFERASE"/>
    <property type="match status" value="1"/>
</dbReference>
<dbReference type="RefSeq" id="WP_111272612.1">
    <property type="nucleotide sequence ID" value="NZ_QKWW01000074.1"/>
</dbReference>